<dbReference type="Gene3D" id="3.40.50.150">
    <property type="entry name" value="Vaccinia Virus protein VP39"/>
    <property type="match status" value="1"/>
</dbReference>
<reference evidence="2" key="1">
    <citation type="journal article" date="2019" name="Int. J. Syst. Evol. Microbiol.">
        <title>The Global Catalogue of Microorganisms (GCM) 10K type strain sequencing project: providing services to taxonomists for standard genome sequencing and annotation.</title>
        <authorList>
            <consortium name="The Broad Institute Genomics Platform"/>
            <consortium name="The Broad Institute Genome Sequencing Center for Infectious Disease"/>
            <person name="Wu L."/>
            <person name="Ma J."/>
        </authorList>
    </citation>
    <scope>NUCLEOTIDE SEQUENCE [LARGE SCALE GENOMIC DNA]</scope>
    <source>
        <strain evidence="2">CGMCC 1.12237</strain>
    </source>
</reference>
<dbReference type="RefSeq" id="WP_382349417.1">
    <property type="nucleotide sequence ID" value="NZ_JBHSMC010000005.1"/>
</dbReference>
<proteinExistence type="predicted"/>
<dbReference type="InterPro" id="IPR010719">
    <property type="entry name" value="MnmM_MeTrfase"/>
</dbReference>
<dbReference type="SUPFAM" id="SSF53335">
    <property type="entry name" value="S-adenosyl-L-methionine-dependent methyltransferases"/>
    <property type="match status" value="1"/>
</dbReference>
<organism evidence="1 2">
    <name type="scientific">Lederbergia graminis</name>
    <dbReference type="NCBI Taxonomy" id="735518"/>
    <lineage>
        <taxon>Bacteria</taxon>
        <taxon>Bacillati</taxon>
        <taxon>Bacillota</taxon>
        <taxon>Bacilli</taxon>
        <taxon>Bacillales</taxon>
        <taxon>Bacillaceae</taxon>
        <taxon>Lederbergia</taxon>
    </lineage>
</organism>
<evidence type="ECO:0000313" key="1">
    <source>
        <dbReference type="EMBL" id="MFC5464499.1"/>
    </source>
</evidence>
<comment type="caution">
    <text evidence="1">The sequence shown here is derived from an EMBL/GenBank/DDBJ whole genome shotgun (WGS) entry which is preliminary data.</text>
</comment>
<dbReference type="InterPro" id="IPR029063">
    <property type="entry name" value="SAM-dependent_MTases_sf"/>
</dbReference>
<dbReference type="GO" id="GO:0008168">
    <property type="term" value="F:methyltransferase activity"/>
    <property type="evidence" value="ECO:0007669"/>
    <property type="project" value="UniProtKB-KW"/>
</dbReference>
<protein>
    <submittedName>
        <fullName evidence="1">Class I SAM-dependent methyltransferase</fullName>
    </submittedName>
</protein>
<dbReference type="Proteomes" id="UP001596147">
    <property type="component" value="Unassembled WGS sequence"/>
</dbReference>
<keyword evidence="1" id="KW-0489">Methyltransferase</keyword>
<sequence length="191" mass="21115">MNLENILTFARTSLQKSVQKGDVAIDATVGNGHDTKFLAELVGENGHVYGFDIQADAIKETETLLTAHGLMNRVTLFQTGHENALDIIPEEDYFKISGVIFNLGYLPRGDKSIVTLPETTIAAVEQFLDVITVGGIIVLVIYHGHPGGSLERDALLSYTASLRQDKFNVLQYNFINQKNNPPFIIAIERKK</sequence>
<keyword evidence="2" id="KW-1185">Reference proteome</keyword>
<dbReference type="EMBL" id="JBHSMC010000005">
    <property type="protein sequence ID" value="MFC5464499.1"/>
    <property type="molecule type" value="Genomic_DNA"/>
</dbReference>
<dbReference type="GO" id="GO:0032259">
    <property type="term" value="P:methylation"/>
    <property type="evidence" value="ECO:0007669"/>
    <property type="project" value="UniProtKB-KW"/>
</dbReference>
<dbReference type="Pfam" id="PF06962">
    <property type="entry name" value="rRNA_methylase"/>
    <property type="match status" value="1"/>
</dbReference>
<dbReference type="PANTHER" id="PTHR35276:SF1">
    <property type="entry name" value="TRNA (MNM(5)S(2)U34)-METHYLTRANSFERASE, CHLOROPLASTIC"/>
    <property type="match status" value="1"/>
</dbReference>
<evidence type="ECO:0000313" key="2">
    <source>
        <dbReference type="Proteomes" id="UP001596147"/>
    </source>
</evidence>
<dbReference type="PANTHER" id="PTHR35276">
    <property type="entry name" value="S-ADENOSYL-L-METHIONINE-DEPENDENT METHYLTRANSFERASES SUPERFAMILY PROTEIN"/>
    <property type="match status" value="1"/>
</dbReference>
<accession>A0ABW0LFF9</accession>
<gene>
    <name evidence="1" type="ORF">ACFPM4_06945</name>
</gene>
<name>A0ABW0LFF9_9BACI</name>
<keyword evidence="1" id="KW-0808">Transferase</keyword>